<feature type="transmembrane region" description="Helical" evidence="6">
    <location>
        <begin position="95"/>
        <end position="116"/>
    </location>
</feature>
<name>A0A1T5LRA3_9BACT</name>
<dbReference type="InterPro" id="IPR050638">
    <property type="entry name" value="AA-Vitamin_Transporters"/>
</dbReference>
<comment type="subcellular location">
    <subcellularLocation>
        <location evidence="1">Membrane</location>
        <topology evidence="1">Multi-pass membrane protein</topology>
    </subcellularLocation>
</comment>
<evidence type="ECO:0000313" key="9">
    <source>
        <dbReference type="Proteomes" id="UP000190961"/>
    </source>
</evidence>
<evidence type="ECO:0000256" key="1">
    <source>
        <dbReference type="ARBA" id="ARBA00004141"/>
    </source>
</evidence>
<feature type="transmembrane region" description="Helical" evidence="6">
    <location>
        <begin position="273"/>
        <end position="290"/>
    </location>
</feature>
<dbReference type="Pfam" id="PF00892">
    <property type="entry name" value="EamA"/>
    <property type="match status" value="2"/>
</dbReference>
<feature type="transmembrane region" description="Helical" evidence="6">
    <location>
        <begin position="36"/>
        <end position="55"/>
    </location>
</feature>
<dbReference type="AlphaFoldDB" id="A0A1T5LRA3"/>
<evidence type="ECO:0000256" key="3">
    <source>
        <dbReference type="ARBA" id="ARBA00022692"/>
    </source>
</evidence>
<dbReference type="InterPro" id="IPR000620">
    <property type="entry name" value="EamA_dom"/>
</dbReference>
<dbReference type="InterPro" id="IPR037185">
    <property type="entry name" value="EmrE-like"/>
</dbReference>
<dbReference type="RefSeq" id="WP_079688181.1">
    <property type="nucleotide sequence ID" value="NZ_FUZU01000002.1"/>
</dbReference>
<accession>A0A1T5LRA3</accession>
<dbReference type="GO" id="GO:0016020">
    <property type="term" value="C:membrane"/>
    <property type="evidence" value="ECO:0007669"/>
    <property type="project" value="UniProtKB-SubCell"/>
</dbReference>
<organism evidence="8 9">
    <name type="scientific">Ohtaekwangia koreensis</name>
    <dbReference type="NCBI Taxonomy" id="688867"/>
    <lineage>
        <taxon>Bacteria</taxon>
        <taxon>Pseudomonadati</taxon>
        <taxon>Bacteroidota</taxon>
        <taxon>Cytophagia</taxon>
        <taxon>Cytophagales</taxon>
        <taxon>Fulvivirgaceae</taxon>
        <taxon>Ohtaekwangia</taxon>
    </lineage>
</organism>
<keyword evidence="3 6" id="KW-0812">Transmembrane</keyword>
<reference evidence="8 9" key="1">
    <citation type="submission" date="2017-02" db="EMBL/GenBank/DDBJ databases">
        <authorList>
            <person name="Peterson S.W."/>
        </authorList>
    </citation>
    <scope>NUCLEOTIDE SEQUENCE [LARGE SCALE GENOMIC DNA]</scope>
    <source>
        <strain evidence="8 9">DSM 25262</strain>
    </source>
</reference>
<evidence type="ECO:0000313" key="8">
    <source>
        <dbReference type="EMBL" id="SKC78058.1"/>
    </source>
</evidence>
<evidence type="ECO:0000256" key="2">
    <source>
        <dbReference type="ARBA" id="ARBA00007362"/>
    </source>
</evidence>
<dbReference type="PANTHER" id="PTHR32322">
    <property type="entry name" value="INNER MEMBRANE TRANSPORTER"/>
    <property type="match status" value="1"/>
</dbReference>
<dbReference type="EMBL" id="FUZU01000002">
    <property type="protein sequence ID" value="SKC78058.1"/>
    <property type="molecule type" value="Genomic_DNA"/>
</dbReference>
<dbReference type="Proteomes" id="UP000190961">
    <property type="component" value="Unassembled WGS sequence"/>
</dbReference>
<gene>
    <name evidence="8" type="ORF">SAMN05660236_3676</name>
</gene>
<evidence type="ECO:0000256" key="5">
    <source>
        <dbReference type="ARBA" id="ARBA00023136"/>
    </source>
</evidence>
<feature type="transmembrane region" description="Helical" evidence="6">
    <location>
        <begin position="248"/>
        <end position="267"/>
    </location>
</feature>
<feature type="domain" description="EamA" evidence="7">
    <location>
        <begin position="7"/>
        <end position="141"/>
    </location>
</feature>
<evidence type="ECO:0000256" key="6">
    <source>
        <dbReference type="SAM" id="Phobius"/>
    </source>
</evidence>
<evidence type="ECO:0000256" key="4">
    <source>
        <dbReference type="ARBA" id="ARBA00022989"/>
    </source>
</evidence>
<feature type="transmembrane region" description="Helical" evidence="6">
    <location>
        <begin position="153"/>
        <end position="174"/>
    </location>
</feature>
<comment type="similarity">
    <text evidence="2">Belongs to the EamA transporter family.</text>
</comment>
<evidence type="ECO:0000259" key="7">
    <source>
        <dbReference type="Pfam" id="PF00892"/>
    </source>
</evidence>
<dbReference type="SUPFAM" id="SSF103481">
    <property type="entry name" value="Multidrug resistance efflux transporter EmrE"/>
    <property type="match status" value="2"/>
</dbReference>
<dbReference type="Gene3D" id="1.10.3730.20">
    <property type="match status" value="1"/>
</dbReference>
<feature type="transmembrane region" description="Helical" evidence="6">
    <location>
        <begin position="123"/>
        <end position="141"/>
    </location>
</feature>
<proteinExistence type="inferred from homology"/>
<keyword evidence="5 6" id="KW-0472">Membrane</keyword>
<dbReference type="PANTHER" id="PTHR32322:SF2">
    <property type="entry name" value="EAMA DOMAIN-CONTAINING PROTEIN"/>
    <property type="match status" value="1"/>
</dbReference>
<keyword evidence="4 6" id="KW-1133">Transmembrane helix</keyword>
<dbReference type="OrthoDB" id="9812547at2"/>
<feature type="transmembrane region" description="Helical" evidence="6">
    <location>
        <begin position="217"/>
        <end position="236"/>
    </location>
</feature>
<feature type="transmembrane region" description="Helical" evidence="6">
    <location>
        <begin position="7"/>
        <end position="30"/>
    </location>
</feature>
<protein>
    <submittedName>
        <fullName evidence="8">Permease of the drug/metabolite transporter (DMT) superfamily</fullName>
    </submittedName>
</protein>
<sequence length="305" mass="34078">MKRELLFAYIALVAICIIWGTTYLVMRMAVVEFPPFLFVSVRQIIAGLILAGFMLTIGKIKLPGKAYIIRQAIAGFFMITLGNGLVAWAEVHIPSGVAAVICSLMPVTVIMINLSINREERPTVPIMLGVAIGMIGIILIFSEHISEFTRIEYILGIVMTFVAVLSWASASIWLKKHSENSNPFLNAGLQMFFGGVWMIPLSLMFDDLSEAHWTPAIIYPLIYLIVMGSIVAYACYSYVLRKLPMTIVSLYAYVNPLVAVVLGWFVLGEKLNLKIWMAILLTVAGIYIVNRGYQLRDAWKAQFSR</sequence>
<feature type="transmembrane region" description="Helical" evidence="6">
    <location>
        <begin position="186"/>
        <end position="205"/>
    </location>
</feature>
<feature type="transmembrane region" description="Helical" evidence="6">
    <location>
        <begin position="67"/>
        <end position="89"/>
    </location>
</feature>
<keyword evidence="9" id="KW-1185">Reference proteome</keyword>
<feature type="domain" description="EamA" evidence="7">
    <location>
        <begin position="155"/>
        <end position="290"/>
    </location>
</feature>
<dbReference type="STRING" id="688867.SAMN05660236_3676"/>